<protein>
    <submittedName>
        <fullName evidence="1">Uncharacterized protein</fullName>
    </submittedName>
</protein>
<evidence type="ECO:0000313" key="1">
    <source>
        <dbReference type="EMBL" id="KKM03007.1"/>
    </source>
</evidence>
<gene>
    <name evidence="1" type="ORF">LCGC14_1778690</name>
</gene>
<accession>A0A0F9HIL8</accession>
<dbReference type="EMBL" id="LAZR01016788">
    <property type="protein sequence ID" value="KKM03007.1"/>
    <property type="molecule type" value="Genomic_DNA"/>
</dbReference>
<organism evidence="1">
    <name type="scientific">marine sediment metagenome</name>
    <dbReference type="NCBI Taxonomy" id="412755"/>
    <lineage>
        <taxon>unclassified sequences</taxon>
        <taxon>metagenomes</taxon>
        <taxon>ecological metagenomes</taxon>
    </lineage>
</organism>
<reference evidence="1" key="1">
    <citation type="journal article" date="2015" name="Nature">
        <title>Complex archaea that bridge the gap between prokaryotes and eukaryotes.</title>
        <authorList>
            <person name="Spang A."/>
            <person name="Saw J.H."/>
            <person name="Jorgensen S.L."/>
            <person name="Zaremba-Niedzwiedzka K."/>
            <person name="Martijn J."/>
            <person name="Lind A.E."/>
            <person name="van Eijk R."/>
            <person name="Schleper C."/>
            <person name="Guy L."/>
            <person name="Ettema T.J."/>
        </authorList>
    </citation>
    <scope>NUCLEOTIDE SEQUENCE</scope>
</reference>
<name>A0A0F9HIL8_9ZZZZ</name>
<sequence length="112" mass="13397">MEEVKILYRYDNPSYAYNGRIVLTEYEVVKETPCGYWFRRKGDFQSFDFPGNGSRKKWTSKTALRRQAYPTTDAALYSFTKRKEKQIMILKHQLHRAEKGLHEAQWLVKDEL</sequence>
<dbReference type="AlphaFoldDB" id="A0A0F9HIL8"/>
<comment type="caution">
    <text evidence="1">The sequence shown here is derived from an EMBL/GenBank/DDBJ whole genome shotgun (WGS) entry which is preliminary data.</text>
</comment>
<proteinExistence type="predicted"/>